<feature type="transmembrane region" description="Helical" evidence="5">
    <location>
        <begin position="34"/>
        <end position="54"/>
    </location>
</feature>
<dbReference type="PANTHER" id="PTHR23508:SF10">
    <property type="entry name" value="CARBOXYLIC ACID TRANSPORTER PROTEIN HOMOLOG"/>
    <property type="match status" value="1"/>
</dbReference>
<dbReference type="Proteomes" id="UP000236728">
    <property type="component" value="Unassembled WGS sequence"/>
</dbReference>
<dbReference type="InterPro" id="IPR020846">
    <property type="entry name" value="MFS_dom"/>
</dbReference>
<dbReference type="InterPro" id="IPR005828">
    <property type="entry name" value="MFS_sugar_transport-like"/>
</dbReference>
<dbReference type="Pfam" id="PF00083">
    <property type="entry name" value="Sugar_tr"/>
    <property type="match status" value="1"/>
</dbReference>
<protein>
    <submittedName>
        <fullName evidence="7">MFS transporter, SHS family, lactate transporter</fullName>
    </submittedName>
</protein>
<dbReference type="PROSITE" id="PS00217">
    <property type="entry name" value="SUGAR_TRANSPORT_2"/>
    <property type="match status" value="1"/>
</dbReference>
<gene>
    <name evidence="7" type="ORF">SAMN05421819_0501</name>
</gene>
<evidence type="ECO:0000259" key="6">
    <source>
        <dbReference type="PROSITE" id="PS50850"/>
    </source>
</evidence>
<feature type="domain" description="Major facilitator superfamily (MFS) profile" evidence="6">
    <location>
        <begin position="34"/>
        <end position="437"/>
    </location>
</feature>
<keyword evidence="4 5" id="KW-0472">Membrane</keyword>
<reference evidence="7 8" key="1">
    <citation type="submission" date="2016-10" db="EMBL/GenBank/DDBJ databases">
        <authorList>
            <person name="de Groot N.N."/>
        </authorList>
    </citation>
    <scope>NUCLEOTIDE SEQUENCE [LARGE SCALE GENOMIC DNA]</scope>
    <source>
        <strain evidence="7 8">DSM 22489</strain>
    </source>
</reference>
<evidence type="ECO:0000256" key="3">
    <source>
        <dbReference type="ARBA" id="ARBA00022989"/>
    </source>
</evidence>
<feature type="transmembrane region" description="Helical" evidence="5">
    <location>
        <begin position="167"/>
        <end position="189"/>
    </location>
</feature>
<evidence type="ECO:0000256" key="5">
    <source>
        <dbReference type="SAM" id="Phobius"/>
    </source>
</evidence>
<feature type="transmembrane region" description="Helical" evidence="5">
    <location>
        <begin position="74"/>
        <end position="92"/>
    </location>
</feature>
<keyword evidence="2 5" id="KW-0812">Transmembrane</keyword>
<comment type="subcellular location">
    <subcellularLocation>
        <location evidence="1">Membrane</location>
        <topology evidence="1">Multi-pass membrane protein</topology>
    </subcellularLocation>
</comment>
<keyword evidence="3 5" id="KW-1133">Transmembrane helix</keyword>
<dbReference type="Gene3D" id="1.20.1250.20">
    <property type="entry name" value="MFS general substrate transporter like domains"/>
    <property type="match status" value="2"/>
</dbReference>
<evidence type="ECO:0000313" key="8">
    <source>
        <dbReference type="Proteomes" id="UP000236728"/>
    </source>
</evidence>
<feature type="transmembrane region" description="Helical" evidence="5">
    <location>
        <begin position="99"/>
        <end position="117"/>
    </location>
</feature>
<evidence type="ECO:0000256" key="2">
    <source>
        <dbReference type="ARBA" id="ARBA00022692"/>
    </source>
</evidence>
<feature type="transmembrane region" description="Helical" evidence="5">
    <location>
        <begin position="252"/>
        <end position="271"/>
    </location>
</feature>
<dbReference type="PROSITE" id="PS50850">
    <property type="entry name" value="MFS"/>
    <property type="match status" value="1"/>
</dbReference>
<proteinExistence type="predicted"/>
<keyword evidence="8" id="KW-1185">Reference proteome</keyword>
<dbReference type="PANTHER" id="PTHR23508">
    <property type="entry name" value="CARBOXYLIC ACID TRANSPORTER PROTEIN HOMOLOG"/>
    <property type="match status" value="1"/>
</dbReference>
<feature type="transmembrane region" description="Helical" evidence="5">
    <location>
        <begin position="414"/>
        <end position="433"/>
    </location>
</feature>
<dbReference type="InterPro" id="IPR005829">
    <property type="entry name" value="Sugar_transporter_CS"/>
</dbReference>
<dbReference type="AlphaFoldDB" id="A0A1H5T9B0"/>
<evidence type="ECO:0000313" key="7">
    <source>
        <dbReference type="EMBL" id="SEF58577.1"/>
    </source>
</evidence>
<dbReference type="GO" id="GO:0046943">
    <property type="term" value="F:carboxylic acid transmembrane transporter activity"/>
    <property type="evidence" value="ECO:0007669"/>
    <property type="project" value="TreeGrafter"/>
</dbReference>
<dbReference type="CDD" id="cd17316">
    <property type="entry name" value="MFS_SV2_like"/>
    <property type="match status" value="1"/>
</dbReference>
<feature type="transmembrane region" description="Helical" evidence="5">
    <location>
        <begin position="291"/>
        <end position="313"/>
    </location>
</feature>
<dbReference type="GO" id="GO:0005886">
    <property type="term" value="C:plasma membrane"/>
    <property type="evidence" value="ECO:0007669"/>
    <property type="project" value="TreeGrafter"/>
</dbReference>
<sequence>MSLQSNSPTAPGSPAPRHSVFAPFRALTSMQRRVFSACFLGWTLDALDFFILTFCLDQIGTTFHIGLETVAESLFWTLAMRPVGALLFGLLAERIGRKPTLMINVACFAIFELASAFSPTWPIFLVCRALFGVAMGGEWGVGAALALESLPKEGRGFFSGLLQEGYVTGNMLAAALSGIFAVAVAHLGLTGFAAGWRMLFVIGACLTLLVLALLATVDESPAWIAGRAAKLAKPPVALGLKLASNISQMTRFAPTFLFLTLMMFAFTSFSHGTQDLYPKFLKHDYHLSAPVISLVAMTGNLGALLGGMTCGTLSERIGRRKTIMFAALLAIPMIPLWAFSHTAVMLAAGGFLMQFMVQGAWGVIPVHLNELSPGPVRAILPGVAYQLGNLLSSRNGVFQSRATEHLFHGHMAPALGWTVLIVGLLVALITSLGPEAKGVDMSSNAAA</sequence>
<dbReference type="InterPro" id="IPR011701">
    <property type="entry name" value="MFS"/>
</dbReference>
<accession>A0A1H5T9B0</accession>
<feature type="transmembrane region" description="Helical" evidence="5">
    <location>
        <begin position="195"/>
        <end position="217"/>
    </location>
</feature>
<dbReference type="SUPFAM" id="SSF103473">
    <property type="entry name" value="MFS general substrate transporter"/>
    <property type="match status" value="1"/>
</dbReference>
<evidence type="ECO:0000256" key="4">
    <source>
        <dbReference type="ARBA" id="ARBA00023136"/>
    </source>
</evidence>
<dbReference type="Pfam" id="PF07690">
    <property type="entry name" value="MFS_1"/>
    <property type="match status" value="1"/>
</dbReference>
<feature type="transmembrane region" description="Helical" evidence="5">
    <location>
        <begin position="123"/>
        <end position="147"/>
    </location>
</feature>
<feature type="transmembrane region" description="Helical" evidence="5">
    <location>
        <begin position="325"/>
        <end position="352"/>
    </location>
</feature>
<dbReference type="EMBL" id="FNVA01000001">
    <property type="protein sequence ID" value="SEF58577.1"/>
    <property type="molecule type" value="Genomic_DNA"/>
</dbReference>
<dbReference type="RefSeq" id="WP_235011298.1">
    <property type="nucleotide sequence ID" value="NZ_FNVA01000001.1"/>
</dbReference>
<name>A0A1H5T9B0_9BACT</name>
<organism evidence="7 8">
    <name type="scientific">Bryocella elongata</name>
    <dbReference type="NCBI Taxonomy" id="863522"/>
    <lineage>
        <taxon>Bacteria</taxon>
        <taxon>Pseudomonadati</taxon>
        <taxon>Acidobacteriota</taxon>
        <taxon>Terriglobia</taxon>
        <taxon>Terriglobales</taxon>
        <taxon>Acidobacteriaceae</taxon>
        <taxon>Bryocella</taxon>
    </lineage>
</organism>
<dbReference type="InterPro" id="IPR036259">
    <property type="entry name" value="MFS_trans_sf"/>
</dbReference>
<evidence type="ECO:0000256" key="1">
    <source>
        <dbReference type="ARBA" id="ARBA00004141"/>
    </source>
</evidence>